<accession>A0A7J6CDE3</accession>
<dbReference type="AlphaFoldDB" id="A0A7J6CDE3"/>
<dbReference type="GO" id="GO:0006508">
    <property type="term" value="P:proteolysis"/>
    <property type="evidence" value="ECO:0007669"/>
    <property type="project" value="UniProtKB-KW"/>
</dbReference>
<evidence type="ECO:0000313" key="6">
    <source>
        <dbReference type="EMBL" id="KAF4105126.1"/>
    </source>
</evidence>
<evidence type="ECO:0000256" key="1">
    <source>
        <dbReference type="ARBA" id="ARBA00005234"/>
    </source>
</evidence>
<comment type="similarity">
    <text evidence="1">Belongs to the peptidase C48 family.</text>
</comment>
<dbReference type="GO" id="GO:0005634">
    <property type="term" value="C:nucleus"/>
    <property type="evidence" value="ECO:0007669"/>
    <property type="project" value="TreeGrafter"/>
</dbReference>
<dbReference type="SUPFAM" id="SSF54001">
    <property type="entry name" value="Cysteine proteinases"/>
    <property type="match status" value="1"/>
</dbReference>
<dbReference type="PANTHER" id="PTHR12606">
    <property type="entry name" value="SENTRIN/SUMO-SPECIFIC PROTEASE"/>
    <property type="match status" value="1"/>
</dbReference>
<dbReference type="GO" id="GO:0016926">
    <property type="term" value="P:protein desumoylation"/>
    <property type="evidence" value="ECO:0007669"/>
    <property type="project" value="TreeGrafter"/>
</dbReference>
<dbReference type="Gene3D" id="3.40.395.10">
    <property type="entry name" value="Adenoviral Proteinase, Chain A"/>
    <property type="match status" value="1"/>
</dbReference>
<keyword evidence="3" id="KW-0378">Hydrolase</keyword>
<organism evidence="6 7">
    <name type="scientific">Onychostoma macrolepis</name>
    <dbReference type="NCBI Taxonomy" id="369639"/>
    <lineage>
        <taxon>Eukaryota</taxon>
        <taxon>Metazoa</taxon>
        <taxon>Chordata</taxon>
        <taxon>Craniata</taxon>
        <taxon>Vertebrata</taxon>
        <taxon>Euteleostomi</taxon>
        <taxon>Actinopterygii</taxon>
        <taxon>Neopterygii</taxon>
        <taxon>Teleostei</taxon>
        <taxon>Ostariophysi</taxon>
        <taxon>Cypriniformes</taxon>
        <taxon>Cyprinidae</taxon>
        <taxon>Acrossocheilinae</taxon>
        <taxon>Onychostoma</taxon>
    </lineage>
</organism>
<dbReference type="EMBL" id="JAAMOB010000014">
    <property type="protein sequence ID" value="KAF4105126.1"/>
    <property type="molecule type" value="Genomic_DNA"/>
</dbReference>
<keyword evidence="4" id="KW-0788">Thiol protease</keyword>
<dbReference type="GO" id="GO:0016929">
    <property type="term" value="F:deSUMOylase activity"/>
    <property type="evidence" value="ECO:0007669"/>
    <property type="project" value="TreeGrafter"/>
</dbReference>
<keyword evidence="2" id="KW-0645">Protease</keyword>
<gene>
    <name evidence="6" type="ORF">G5714_014457</name>
</gene>
<dbReference type="PANTHER" id="PTHR12606:SF141">
    <property type="entry name" value="GH15225P-RELATED"/>
    <property type="match status" value="1"/>
</dbReference>
<evidence type="ECO:0000256" key="2">
    <source>
        <dbReference type="ARBA" id="ARBA00022670"/>
    </source>
</evidence>
<protein>
    <recommendedName>
        <fullName evidence="5">Ubiquitin-like protease family profile domain-containing protein</fullName>
    </recommendedName>
</protein>
<dbReference type="InterPro" id="IPR038765">
    <property type="entry name" value="Papain-like_cys_pep_sf"/>
</dbReference>
<feature type="domain" description="Ubiquitin-like protease family profile" evidence="5">
    <location>
        <begin position="37"/>
        <end position="188"/>
    </location>
</feature>
<dbReference type="Proteomes" id="UP000579812">
    <property type="component" value="Unassembled WGS sequence"/>
</dbReference>
<reference evidence="6 7" key="1">
    <citation type="submission" date="2020-04" db="EMBL/GenBank/DDBJ databases">
        <title>Chromosome-level genome assembly of a cyprinid fish Onychostoma macrolepis by integration of Nanopore Sequencing, Bionano and Hi-C technology.</title>
        <authorList>
            <person name="Wang D."/>
        </authorList>
    </citation>
    <scope>NUCLEOTIDE SEQUENCE [LARGE SCALE GENOMIC DNA]</scope>
    <source>
        <strain evidence="6">SWU-2019</strain>
        <tissue evidence="6">Muscle</tissue>
    </source>
</reference>
<evidence type="ECO:0000259" key="5">
    <source>
        <dbReference type="PROSITE" id="PS50600"/>
    </source>
</evidence>
<name>A0A7J6CDE3_9TELE</name>
<dbReference type="PROSITE" id="PS50600">
    <property type="entry name" value="ULP_PROTEASE"/>
    <property type="match status" value="1"/>
</dbReference>
<dbReference type="Pfam" id="PF02902">
    <property type="entry name" value="Peptidase_C48"/>
    <property type="match status" value="1"/>
</dbReference>
<sequence length="296" mass="33654">MIFEELHSSPIGGHTGIVMKVWAANISGQVEAVVGPYKLYDSSFYSLQGTEWLSDEVIDAYLHLVIEKQQNHVHQLCAVVASSLFSGQFRCLKKMKFPIEDIWLCPVNVGAHWILVIIIMPEKTLLLIDPMGNEGSYERKILRNWRNFLKLRRCDEQTAQWQLQTLKHNQQMDSSSCGVLVLNFAEQYLLTGTISHVQTTSEAVSSARMKIACTLRCRGNAEEYCVVCSMLENDPNKSMIEMVQYTYSHSDRQSVVPLPHHVGTRKAFDDLFLSFYFLRRRSKKTSPTPAAGSRSS</sequence>
<evidence type="ECO:0000256" key="4">
    <source>
        <dbReference type="ARBA" id="ARBA00022807"/>
    </source>
</evidence>
<evidence type="ECO:0000313" key="7">
    <source>
        <dbReference type="Proteomes" id="UP000579812"/>
    </source>
</evidence>
<keyword evidence="7" id="KW-1185">Reference proteome</keyword>
<proteinExistence type="inferred from homology"/>
<evidence type="ECO:0000256" key="3">
    <source>
        <dbReference type="ARBA" id="ARBA00022801"/>
    </source>
</evidence>
<comment type="caution">
    <text evidence="6">The sequence shown here is derived from an EMBL/GenBank/DDBJ whole genome shotgun (WGS) entry which is preliminary data.</text>
</comment>
<dbReference type="InterPro" id="IPR003653">
    <property type="entry name" value="Peptidase_C48_C"/>
</dbReference>